<dbReference type="GO" id="GO:0006281">
    <property type="term" value="P:DNA repair"/>
    <property type="evidence" value="ECO:0007669"/>
    <property type="project" value="UniProtKB-KW"/>
</dbReference>
<keyword evidence="26" id="KW-1185">Reference proteome</keyword>
<protein>
    <recommendedName>
        <fullName evidence="20">DNA replication ATP-dependent helicase/nuclease</fullName>
        <ecNumber evidence="20">3.1.-.-</ecNumber>
        <ecNumber evidence="20">3.6.4.12</ecNumber>
    </recommendedName>
</protein>
<dbReference type="PANTHER" id="PTHR10887">
    <property type="entry name" value="DNA2/NAM7 HELICASE FAMILY"/>
    <property type="match status" value="1"/>
</dbReference>
<keyword evidence="15 20" id="KW-0238">DNA-binding</keyword>
<evidence type="ECO:0000256" key="20">
    <source>
        <dbReference type="RuleBase" id="RU367041"/>
    </source>
</evidence>
<evidence type="ECO:0000256" key="14">
    <source>
        <dbReference type="ARBA" id="ARBA00023014"/>
    </source>
</evidence>
<dbReference type="SUPFAM" id="SSF52540">
    <property type="entry name" value="P-loop containing nucleoside triphosphate hydrolases"/>
    <property type="match status" value="1"/>
</dbReference>
<evidence type="ECO:0000256" key="11">
    <source>
        <dbReference type="ARBA" id="ARBA00022806"/>
    </source>
</evidence>
<feature type="compositionally biased region" description="Polar residues" evidence="21">
    <location>
        <begin position="228"/>
        <end position="241"/>
    </location>
</feature>
<keyword evidence="9 20" id="KW-0227">DNA damage</keyword>
<comment type="function">
    <text evidence="20">Key enzyme involved in DNA replication and DNA repair. Involved in Okazaki fragments processing by cleaving long flaps that escape FEN1: flaps that are longer than 27 nucleotides are coated by replication protein A complex (RPA), leading to recruit DNA2 which cleaves the flap until it is too short to bind RPA and becomes a substrate for FEN1. Also involved in 5'-end resection of DNA during double-strand break (DSB) repair by mediating the cleavage of 5'-ssDNA.</text>
</comment>
<evidence type="ECO:0000256" key="13">
    <source>
        <dbReference type="ARBA" id="ARBA00023004"/>
    </source>
</evidence>
<keyword evidence="5 20" id="KW-0540">Nuclease</keyword>
<evidence type="ECO:0000256" key="17">
    <source>
        <dbReference type="ARBA" id="ARBA00023242"/>
    </source>
</evidence>
<dbReference type="InterPro" id="IPR047187">
    <property type="entry name" value="SF1_C_Upf1"/>
</dbReference>
<dbReference type="GO" id="GO:0051539">
    <property type="term" value="F:4 iron, 4 sulfur cluster binding"/>
    <property type="evidence" value="ECO:0007669"/>
    <property type="project" value="UniProtKB-UniRule"/>
</dbReference>
<dbReference type="GO" id="GO:0003677">
    <property type="term" value="F:DNA binding"/>
    <property type="evidence" value="ECO:0007669"/>
    <property type="project" value="UniProtKB-UniRule"/>
</dbReference>
<dbReference type="Pfam" id="PF13086">
    <property type="entry name" value="AAA_11"/>
    <property type="match status" value="2"/>
</dbReference>
<dbReference type="Pfam" id="PF13087">
    <property type="entry name" value="AAA_12"/>
    <property type="match status" value="1"/>
</dbReference>
<evidence type="ECO:0000313" key="25">
    <source>
        <dbReference type="EMBL" id="OAE25193.1"/>
    </source>
</evidence>
<dbReference type="GO" id="GO:0017108">
    <property type="term" value="F:5'-flap endonuclease activity"/>
    <property type="evidence" value="ECO:0007669"/>
    <property type="project" value="UniProtKB-UniRule"/>
</dbReference>
<dbReference type="Gene3D" id="3.90.320.10">
    <property type="match status" value="1"/>
</dbReference>
<comment type="subcellular location">
    <subcellularLocation>
        <location evidence="20">Nucleus</location>
    </subcellularLocation>
    <subcellularLocation>
        <location evidence="20">Chromosome</location>
    </subcellularLocation>
</comment>
<evidence type="ECO:0000259" key="24">
    <source>
        <dbReference type="Pfam" id="PF13087"/>
    </source>
</evidence>
<name>A0A176VXS8_MARPO</name>
<sequence>MLRRIRYAAIDAGDSRGRWGTRGKPAAVSIVLICKEEIIQQKFRMARQAAGTKAEKRMNGELPGTGAGPDRLGKSLKKLPKRRSPVQPVSIMPSQDDGGDEIVWKFSPTAARLQAATVGGSEPTLTGQRRKALQPCTNSVTKSDAAHGIWSAASIQGTSNTKKKKSPGMAGKLELWLRSTQKGPTKPILEKNVDLIDEEKENVQIPENSPTNLDVQQGLTPRYEKKSISVQQRPSTSSQRRPLSAKKAGSTSLPTVTAKRRKLLELLDRVDSEIKRTPTSITLTRNSDLPVNEKQISPERTKVSLDLSQVKRRQFNITDYLASQASGEKCLANDSPAATFVKNEEKVVHTSVQIVENNEGVCTKLSSTNDDNLQLPHVVENLTALDIDNNSASSVYEDDHLDPPLHHNEKERSIHFLVLEVSEGEYKSDSNLTYPQKTLRLLDENCGLERFACLRDSWSYSDVAPGDTVNVLGDFDEANNCVIDREHNLLIINPDILISGSKVGSSFACPRRAVLDERMKTNEWSYAALIGTMLHQLFQGALRSRQPLPADLESEAELIVQRNLDGLYAAGVSEREALSKLVEAIPTILKWWQQHVRAEEKTREFEPLTRGKHVGSISEILDIEEMIWSPKYGLKGMIDASVTVKLGNLTLGGEDRIMPLEFKTGKATTGQAGVEHRAQVILYTLLMSDRYMQTVNTGLLYYLHTNQTQEVAVQQGELVGLIMRRNEHARDLLKASASQTLPPLLQAQDGVTADSNRLGEVFDKSTTHLTTADLEFFQQWDRLIDLEFRDLLMSHSEIWRMPSKKREELGRCMSSLVLSTSPNNSDDRKESAGYFLYTFRRASSTSDHSSTGDMCTPSSSLRDRPFHCGDYVVLSTESGHTAVAGGIVASLNEVSIVIRLSHRLHNPKRSEMSAKARTSQELWRIDKDESASIMATMRFNLLQLFVKNNGDEQRRRLIVGLEAPKFECGPNDDTDPGLKYVRSAIDLNEDQRHAINRILSAKDYTLILGMPGTGKTSTIVHTVIALMRRNLSVLLTSYTNSAVDNILLKLRTLGIDFTRIGRSSAVHPELRDKVLGEGKSYTTVEEFASAVDCAQVVGVTCLGISHALFSKRKFDVCIVDEAGQITLPICLGPLRCARRFVLVGDHYQLPPLVRTQEAREDGMAVSLFRRLSEAHPQSSCALQSQYRMCSDIMALSNSLIYGDRLRCGSPQVANATLQLSSTPVSSAWLSQVVNPEQRVLFLDTDKLSTEESRVRHKVYNSTEASLLLKVVHVFHEGGLALEKIGVISPYNAQVDYIQQLATKSGFSDLEVHTVDKYQGRDKDCVLISFVRSNPQRQSGQLLADWHRINVAITRAKTKLVLLGSKKTLSSAPILKLLIEKVDRIGGLLELPANALSGPC</sequence>
<keyword evidence="20" id="KW-0158">Chromosome</keyword>
<evidence type="ECO:0000256" key="8">
    <source>
        <dbReference type="ARBA" id="ARBA00022759"/>
    </source>
</evidence>
<dbReference type="InterPro" id="IPR041679">
    <property type="entry name" value="DNA2/NAM7-like_C"/>
</dbReference>
<dbReference type="InterPro" id="IPR045055">
    <property type="entry name" value="DNA2/NAM7-like"/>
</dbReference>
<evidence type="ECO:0000313" key="26">
    <source>
        <dbReference type="Proteomes" id="UP000077202"/>
    </source>
</evidence>
<keyword evidence="13 20" id="KW-0408">Iron</keyword>
<evidence type="ECO:0000256" key="19">
    <source>
        <dbReference type="ARBA" id="ARBA00047995"/>
    </source>
</evidence>
<dbReference type="GO" id="GO:0071932">
    <property type="term" value="P:replication fork reversal"/>
    <property type="evidence" value="ECO:0007669"/>
    <property type="project" value="TreeGrafter"/>
</dbReference>
<dbReference type="InterPro" id="IPR027417">
    <property type="entry name" value="P-loop_NTPase"/>
</dbReference>
<dbReference type="Pfam" id="PF08696">
    <property type="entry name" value="Dna2"/>
    <property type="match status" value="1"/>
</dbReference>
<keyword evidence="18 20" id="KW-0511">Multifunctional enzyme</keyword>
<comment type="cofactor">
    <cofactor evidence="1">
        <name>[4Fe-4S] cluster</name>
        <dbReference type="ChEBI" id="CHEBI:49883"/>
    </cofactor>
</comment>
<evidence type="ECO:0000256" key="12">
    <source>
        <dbReference type="ARBA" id="ARBA00022840"/>
    </source>
</evidence>
<feature type="region of interest" description="Disordered" evidence="21">
    <location>
        <begin position="223"/>
        <end position="255"/>
    </location>
</feature>
<evidence type="ECO:0000256" key="4">
    <source>
        <dbReference type="ARBA" id="ARBA00022705"/>
    </source>
</evidence>
<dbReference type="GO" id="GO:0033567">
    <property type="term" value="P:DNA replication, Okazaki fragment processing"/>
    <property type="evidence" value="ECO:0007669"/>
    <property type="project" value="UniProtKB-UniRule"/>
</dbReference>
<dbReference type="EMBL" id="LVLJ01002385">
    <property type="protein sequence ID" value="OAE25193.1"/>
    <property type="molecule type" value="Genomic_DNA"/>
</dbReference>
<evidence type="ECO:0000256" key="2">
    <source>
        <dbReference type="ARBA" id="ARBA00007913"/>
    </source>
</evidence>
<evidence type="ECO:0000259" key="22">
    <source>
        <dbReference type="Pfam" id="PF08696"/>
    </source>
</evidence>
<comment type="similarity">
    <text evidence="2 20">Belongs to the DNA2/NAM7 helicase family.</text>
</comment>
<dbReference type="PANTHER" id="PTHR10887:SF433">
    <property type="entry name" value="DNA REPLICATION ATP-DEPENDENT HELICASE_NUCLEASE DNA2"/>
    <property type="match status" value="1"/>
</dbReference>
<evidence type="ECO:0000256" key="5">
    <source>
        <dbReference type="ARBA" id="ARBA00022722"/>
    </source>
</evidence>
<keyword evidence="14 20" id="KW-0411">Iron-sulfur</keyword>
<dbReference type="Gene3D" id="3.40.50.300">
    <property type="entry name" value="P-loop containing nucleotide triphosphate hydrolases"/>
    <property type="match status" value="3"/>
</dbReference>
<evidence type="ECO:0000256" key="7">
    <source>
        <dbReference type="ARBA" id="ARBA00022741"/>
    </source>
</evidence>
<dbReference type="EC" id="3.6.4.12" evidence="20"/>
<dbReference type="EC" id="3.1.-.-" evidence="20"/>
<dbReference type="GO" id="GO:0005524">
    <property type="term" value="F:ATP binding"/>
    <property type="evidence" value="ECO:0007669"/>
    <property type="project" value="UniProtKB-UniRule"/>
</dbReference>
<dbReference type="FunFam" id="3.40.50.300:FF:001170">
    <property type="entry name" value="DNA replication helicase Dna2"/>
    <property type="match status" value="1"/>
</dbReference>
<evidence type="ECO:0000259" key="23">
    <source>
        <dbReference type="Pfam" id="PF13086"/>
    </source>
</evidence>
<proteinExistence type="inferred from homology"/>
<evidence type="ECO:0000256" key="18">
    <source>
        <dbReference type="ARBA" id="ARBA00023268"/>
    </source>
</evidence>
<evidence type="ECO:0000256" key="3">
    <source>
        <dbReference type="ARBA" id="ARBA00022485"/>
    </source>
</evidence>
<dbReference type="InterPro" id="IPR026851">
    <property type="entry name" value="Dna2/JHS1_DEXXQ-box"/>
</dbReference>
<keyword evidence="12 20" id="KW-0067">ATP-binding</keyword>
<feature type="domain" description="DNA2/NAM7 helicase helicase" evidence="23">
    <location>
        <begin position="987"/>
        <end position="1073"/>
    </location>
</feature>
<dbReference type="GO" id="GO:0046872">
    <property type="term" value="F:metal ion binding"/>
    <property type="evidence" value="ECO:0007669"/>
    <property type="project" value="UniProtKB-UniRule"/>
</dbReference>
<gene>
    <name evidence="25" type="ORF">AXG93_925s1040</name>
</gene>
<feature type="domain" description="DNA2/NAM7 helicase-like C-terminal" evidence="24">
    <location>
        <begin position="1164"/>
        <end position="1365"/>
    </location>
</feature>
<reference evidence="25" key="1">
    <citation type="submission" date="2016-03" db="EMBL/GenBank/DDBJ databases">
        <title>Mechanisms controlling the formation of the plant cell surface in tip-growing cells are functionally conserved among land plants.</title>
        <authorList>
            <person name="Honkanen S."/>
            <person name="Jones V.A."/>
            <person name="Morieri G."/>
            <person name="Champion C."/>
            <person name="Hetherington A.J."/>
            <person name="Kelly S."/>
            <person name="Saint-Marcoux D."/>
            <person name="Proust H."/>
            <person name="Prescott H."/>
            <person name="Dolan L."/>
        </authorList>
    </citation>
    <scope>NUCLEOTIDE SEQUENCE [LARGE SCALE GENOMIC DNA]</scope>
    <source>
        <tissue evidence="25">Whole gametophyte</tissue>
    </source>
</reference>
<dbReference type="GO" id="GO:0017116">
    <property type="term" value="F:single-stranded DNA helicase activity"/>
    <property type="evidence" value="ECO:0007669"/>
    <property type="project" value="UniProtKB-UniRule"/>
</dbReference>
<dbReference type="GO" id="GO:0005634">
    <property type="term" value="C:nucleus"/>
    <property type="evidence" value="ECO:0007669"/>
    <property type="project" value="UniProtKB-SubCell"/>
</dbReference>
<dbReference type="CDD" id="cd22318">
    <property type="entry name" value="DNA2_N-like"/>
    <property type="match status" value="1"/>
</dbReference>
<feature type="domain" description="DNA2/NAM7 helicase helicase" evidence="23">
    <location>
        <begin position="1079"/>
        <end position="1154"/>
    </location>
</feature>
<keyword evidence="11 20" id="KW-0347">Helicase</keyword>
<accession>A0A176VXS8</accession>
<keyword evidence="10 20" id="KW-0378">Hydrolase</keyword>
<dbReference type="GO" id="GO:0016887">
    <property type="term" value="F:ATP hydrolysis activity"/>
    <property type="evidence" value="ECO:0007669"/>
    <property type="project" value="RHEA"/>
</dbReference>
<dbReference type="CDD" id="cd18041">
    <property type="entry name" value="DEXXQc_DNA2"/>
    <property type="match status" value="1"/>
</dbReference>
<evidence type="ECO:0000256" key="15">
    <source>
        <dbReference type="ARBA" id="ARBA00023125"/>
    </source>
</evidence>
<comment type="catalytic activity">
    <reaction evidence="19 20">
        <text>ATP + H2O = ADP + phosphate + H(+)</text>
        <dbReference type="Rhea" id="RHEA:13065"/>
        <dbReference type="ChEBI" id="CHEBI:15377"/>
        <dbReference type="ChEBI" id="CHEBI:15378"/>
        <dbReference type="ChEBI" id="CHEBI:30616"/>
        <dbReference type="ChEBI" id="CHEBI:43474"/>
        <dbReference type="ChEBI" id="CHEBI:456216"/>
        <dbReference type="EC" id="3.6.4.12"/>
    </reaction>
</comment>
<evidence type="ECO:0000256" key="1">
    <source>
        <dbReference type="ARBA" id="ARBA00001966"/>
    </source>
</evidence>
<dbReference type="Proteomes" id="UP000077202">
    <property type="component" value="Unassembled WGS sequence"/>
</dbReference>
<dbReference type="InterPro" id="IPR041677">
    <property type="entry name" value="DNA2/NAM7_AAA_11"/>
</dbReference>
<evidence type="ECO:0000256" key="21">
    <source>
        <dbReference type="SAM" id="MobiDB-lite"/>
    </source>
</evidence>
<evidence type="ECO:0000256" key="9">
    <source>
        <dbReference type="ARBA" id="ARBA00022763"/>
    </source>
</evidence>
<keyword evidence="3 20" id="KW-0004">4Fe-4S</keyword>
<dbReference type="FunFam" id="3.40.50.300:FF:000789">
    <property type="entry name" value="DNA replication ATP-dependent helicase/nuclease DNA2"/>
    <property type="match status" value="1"/>
</dbReference>
<keyword evidence="17 20" id="KW-0539">Nucleus</keyword>
<keyword evidence="8" id="KW-0255">Endonuclease</keyword>
<dbReference type="CDD" id="cd18808">
    <property type="entry name" value="SF1_C_Upf1"/>
    <property type="match status" value="1"/>
</dbReference>
<dbReference type="InterPro" id="IPR014808">
    <property type="entry name" value="DNA_replication_fac_Dna2_N"/>
</dbReference>
<evidence type="ECO:0000256" key="10">
    <source>
        <dbReference type="ARBA" id="ARBA00022801"/>
    </source>
</evidence>
<keyword evidence="6 20" id="KW-0479">Metal-binding</keyword>
<comment type="caution">
    <text evidence="25">The sequence shown here is derived from an EMBL/GenBank/DDBJ whole genome shotgun (WGS) entry which is preliminary data.</text>
</comment>
<keyword evidence="16 20" id="KW-0234">DNA repair</keyword>
<dbReference type="GO" id="GO:0005737">
    <property type="term" value="C:cytoplasm"/>
    <property type="evidence" value="ECO:0007669"/>
    <property type="project" value="TreeGrafter"/>
</dbReference>
<feature type="region of interest" description="Disordered" evidence="21">
    <location>
        <begin position="52"/>
        <end position="73"/>
    </location>
</feature>
<dbReference type="InterPro" id="IPR011604">
    <property type="entry name" value="PDDEXK-like_dom_sf"/>
</dbReference>
<evidence type="ECO:0000256" key="6">
    <source>
        <dbReference type="ARBA" id="ARBA00022723"/>
    </source>
</evidence>
<evidence type="ECO:0000256" key="16">
    <source>
        <dbReference type="ARBA" id="ARBA00023204"/>
    </source>
</evidence>
<dbReference type="GO" id="GO:0005694">
    <property type="term" value="C:chromosome"/>
    <property type="evidence" value="ECO:0007669"/>
    <property type="project" value="UniProtKB-SubCell"/>
</dbReference>
<organism evidence="25 26">
    <name type="scientific">Marchantia polymorpha subsp. ruderalis</name>
    <dbReference type="NCBI Taxonomy" id="1480154"/>
    <lineage>
        <taxon>Eukaryota</taxon>
        <taxon>Viridiplantae</taxon>
        <taxon>Streptophyta</taxon>
        <taxon>Embryophyta</taxon>
        <taxon>Marchantiophyta</taxon>
        <taxon>Marchantiopsida</taxon>
        <taxon>Marchantiidae</taxon>
        <taxon>Marchantiales</taxon>
        <taxon>Marchantiaceae</taxon>
        <taxon>Marchantia</taxon>
    </lineage>
</organism>
<keyword evidence="7 20" id="KW-0547">Nucleotide-binding</keyword>
<feature type="domain" description="DNA replication factor Dna2 N-terminal" evidence="22">
    <location>
        <begin position="449"/>
        <end position="644"/>
    </location>
</feature>
<keyword evidence="4 20" id="KW-0235">DNA replication</keyword>